<dbReference type="InterPro" id="IPR039697">
    <property type="entry name" value="Alcohol_dehydrogenase_Fe"/>
</dbReference>
<reference evidence="4" key="2">
    <citation type="submission" date="2021-04" db="EMBL/GenBank/DDBJ databases">
        <authorList>
            <person name="Dong X."/>
        </authorList>
    </citation>
    <scope>NUCLEOTIDE SEQUENCE</scope>
    <source>
        <strain evidence="4">ZWT</strain>
    </source>
</reference>
<evidence type="ECO:0000259" key="2">
    <source>
        <dbReference type="Pfam" id="PF00465"/>
    </source>
</evidence>
<evidence type="ECO:0000313" key="4">
    <source>
        <dbReference type="EMBL" id="MCM1990192.1"/>
    </source>
</evidence>
<proteinExistence type="predicted"/>
<dbReference type="FunFam" id="3.40.50.1970:FF:000003">
    <property type="entry name" value="Alcohol dehydrogenase, iron-containing"/>
    <property type="match status" value="1"/>
</dbReference>
<dbReference type="GO" id="GO:0046872">
    <property type="term" value="F:metal ion binding"/>
    <property type="evidence" value="ECO:0007669"/>
    <property type="project" value="InterPro"/>
</dbReference>
<dbReference type="PROSITE" id="PS00913">
    <property type="entry name" value="ADH_IRON_1"/>
    <property type="match status" value="1"/>
</dbReference>
<dbReference type="CDD" id="cd08180">
    <property type="entry name" value="PDD"/>
    <property type="match status" value="1"/>
</dbReference>
<dbReference type="SUPFAM" id="SSF56796">
    <property type="entry name" value="Dehydroquinate synthase-like"/>
    <property type="match status" value="1"/>
</dbReference>
<dbReference type="Pfam" id="PF00465">
    <property type="entry name" value="Fe-ADH"/>
    <property type="match status" value="1"/>
</dbReference>
<dbReference type="Proteomes" id="UP001056429">
    <property type="component" value="Unassembled WGS sequence"/>
</dbReference>
<organism evidence="4 5">
    <name type="scientific">Oceanirhabdus seepicola</name>
    <dbReference type="NCBI Taxonomy" id="2828781"/>
    <lineage>
        <taxon>Bacteria</taxon>
        <taxon>Bacillati</taxon>
        <taxon>Bacillota</taxon>
        <taxon>Clostridia</taxon>
        <taxon>Eubacteriales</taxon>
        <taxon>Clostridiaceae</taxon>
        <taxon>Oceanirhabdus</taxon>
    </lineage>
</organism>
<dbReference type="RefSeq" id="WP_250859233.1">
    <property type="nucleotide sequence ID" value="NZ_JAGSOJ010000002.1"/>
</dbReference>
<keyword evidence="5" id="KW-1185">Reference proteome</keyword>
<sequence length="380" mass="40975">MKEFSINTKVYFGEGSLDRLNEIKNKRVLIVCDKFMETSGMAAKIQEKLVDCEVAIFSDIVPDPSVEVIAAGIQKLQSCDAQVMIALGGGSSIDGAKAIREYAKKINGGVSSIEECYAIPTTSGTGSEVTEYAVITNKQEGIKYALADKSLLPMVAILDPELVKSVPKSITADTGMDVITHAIEAYVSKNATDFSDALAEKAFTLAFRFLPQAYADGNDILAREKLHNASCLAGMAFNAAGLGITHSLAHAVGGKLHVSHGRSNAMILPYVIEYNANLSKNAFNVEYDIAAKKYQRLAKLLKLHAPNVHIGVNNLIRSIVELQKTLMIPTTLKEQGVDMNLAQASRVEIINAALNDICTTANPRETTSEDLLNLLDKVIG</sequence>
<dbReference type="EMBL" id="JAGSOJ010000002">
    <property type="protein sequence ID" value="MCM1990192.1"/>
    <property type="molecule type" value="Genomic_DNA"/>
</dbReference>
<reference evidence="4" key="1">
    <citation type="journal article" date="2021" name="mSystems">
        <title>Bacteria and Archaea Synergistically Convert Glycine Betaine to Biogenic Methane in the Formosa Cold Seep of the South China Sea.</title>
        <authorList>
            <person name="Li L."/>
            <person name="Zhang W."/>
            <person name="Zhang S."/>
            <person name="Song L."/>
            <person name="Sun Q."/>
            <person name="Zhang H."/>
            <person name="Xiang H."/>
            <person name="Dong X."/>
        </authorList>
    </citation>
    <scope>NUCLEOTIDE SEQUENCE</scope>
    <source>
        <strain evidence="4">ZWT</strain>
    </source>
</reference>
<dbReference type="Pfam" id="PF25137">
    <property type="entry name" value="ADH_Fe_C"/>
    <property type="match status" value="1"/>
</dbReference>
<gene>
    <name evidence="4" type="ORF">KDK92_10650</name>
</gene>
<dbReference type="FunFam" id="1.20.1090.10:FF:000001">
    <property type="entry name" value="Aldehyde-alcohol dehydrogenase"/>
    <property type="match status" value="1"/>
</dbReference>
<protein>
    <submittedName>
        <fullName evidence="4">Iron-containing alcohol dehydrogenase</fullName>
    </submittedName>
</protein>
<accession>A0A9J6P3R7</accession>
<dbReference type="Gene3D" id="1.20.1090.10">
    <property type="entry name" value="Dehydroquinate synthase-like - alpha domain"/>
    <property type="match status" value="1"/>
</dbReference>
<keyword evidence="1" id="KW-0560">Oxidoreductase</keyword>
<name>A0A9J6P3R7_9CLOT</name>
<evidence type="ECO:0000313" key="5">
    <source>
        <dbReference type="Proteomes" id="UP001056429"/>
    </source>
</evidence>
<feature type="domain" description="Fe-containing alcohol dehydrogenase-like C-terminal" evidence="3">
    <location>
        <begin position="171"/>
        <end position="377"/>
    </location>
</feature>
<evidence type="ECO:0000259" key="3">
    <source>
        <dbReference type="Pfam" id="PF25137"/>
    </source>
</evidence>
<dbReference type="InterPro" id="IPR056798">
    <property type="entry name" value="ADH_Fe_C"/>
</dbReference>
<dbReference type="PANTHER" id="PTHR11496:SF83">
    <property type="entry name" value="HYDROXYACID-OXOACID TRANSHYDROGENASE, MITOCHONDRIAL"/>
    <property type="match status" value="1"/>
</dbReference>
<evidence type="ECO:0000256" key="1">
    <source>
        <dbReference type="ARBA" id="ARBA00023002"/>
    </source>
</evidence>
<dbReference type="Gene3D" id="3.40.50.1970">
    <property type="match status" value="1"/>
</dbReference>
<dbReference type="GO" id="GO:0004022">
    <property type="term" value="F:alcohol dehydrogenase (NAD+) activity"/>
    <property type="evidence" value="ECO:0007669"/>
    <property type="project" value="TreeGrafter"/>
</dbReference>
<dbReference type="AlphaFoldDB" id="A0A9J6P3R7"/>
<dbReference type="PANTHER" id="PTHR11496">
    <property type="entry name" value="ALCOHOL DEHYDROGENASE"/>
    <property type="match status" value="1"/>
</dbReference>
<dbReference type="InterPro" id="IPR018211">
    <property type="entry name" value="ADH_Fe_CS"/>
</dbReference>
<feature type="domain" description="Alcohol dehydrogenase iron-type/glycerol dehydrogenase GldA" evidence="2">
    <location>
        <begin position="8"/>
        <end position="160"/>
    </location>
</feature>
<dbReference type="InterPro" id="IPR001670">
    <property type="entry name" value="ADH_Fe/GldA"/>
</dbReference>
<comment type="caution">
    <text evidence="4">The sequence shown here is derived from an EMBL/GenBank/DDBJ whole genome shotgun (WGS) entry which is preliminary data.</text>
</comment>